<keyword evidence="1 2" id="KW-0963">Cytoplasm</keyword>
<dbReference type="OrthoDB" id="9783842at2"/>
<dbReference type="PANTHER" id="PTHR30135">
    <property type="entry name" value="UNCHARACTERIZED PROTEIN YVCK-RELATED"/>
    <property type="match status" value="1"/>
</dbReference>
<sequence>MTQTQPRKIVSLGGGHGLYATLTAMRYLSSQVTAVVTVADDGGSSGRIRAELGAIPPGDLRMALAALVSAPAALAELDEEQSSRVTTWAQTLQHRFSGHGALAGHPVGNLLLAGLADVLGDPVAALDELLRLFGATGRVLPMARVPLMIEADVSGLESDPRMSRVIQGQVAVATTPGKVRRVRLLPAEPPACADALTAIADADIITLGPGSWFSSVIPHVLVPEQVNALTRSKARRMLIVNLEPELGETTGFSLERHLHVLHAHADTLRVDDVIVDERSVPLGREREHVERAAALFGAQLRIGDLAVPGAHVHDPRKVARLVDGLAERSR</sequence>
<comment type="function">
    <text evidence="2">Required for morphogenesis under gluconeogenic growth conditions.</text>
</comment>
<comment type="similarity">
    <text evidence="2">Belongs to the gluconeogenesis factor family.</text>
</comment>
<evidence type="ECO:0000256" key="1">
    <source>
        <dbReference type="ARBA" id="ARBA00022490"/>
    </source>
</evidence>
<organism evidence="3 4">
    <name type="scientific">Gordonia effusa NBRC 100432</name>
    <dbReference type="NCBI Taxonomy" id="1077974"/>
    <lineage>
        <taxon>Bacteria</taxon>
        <taxon>Bacillati</taxon>
        <taxon>Actinomycetota</taxon>
        <taxon>Actinomycetes</taxon>
        <taxon>Mycobacteriales</taxon>
        <taxon>Gordoniaceae</taxon>
        <taxon>Gordonia</taxon>
    </lineage>
</organism>
<dbReference type="eggNOG" id="COG0391">
    <property type="taxonomic scope" value="Bacteria"/>
</dbReference>
<name>H0QZE9_9ACTN</name>
<dbReference type="GO" id="GO:0043743">
    <property type="term" value="F:LPPG:FO 2-phospho-L-lactate transferase activity"/>
    <property type="evidence" value="ECO:0007669"/>
    <property type="project" value="InterPro"/>
</dbReference>
<dbReference type="HAMAP" id="MF_00973">
    <property type="entry name" value="Gluconeogen_factor"/>
    <property type="match status" value="1"/>
</dbReference>
<dbReference type="Pfam" id="PF01933">
    <property type="entry name" value="CofD"/>
    <property type="match status" value="1"/>
</dbReference>
<comment type="subcellular location">
    <subcellularLocation>
        <location evidence="2">Cytoplasm</location>
    </subcellularLocation>
</comment>
<dbReference type="InterPro" id="IPR010119">
    <property type="entry name" value="Gluconeogen_factor"/>
</dbReference>
<dbReference type="CDD" id="cd07187">
    <property type="entry name" value="YvcK_like"/>
    <property type="match status" value="1"/>
</dbReference>
<dbReference type="SUPFAM" id="SSF142338">
    <property type="entry name" value="CofD-like"/>
    <property type="match status" value="1"/>
</dbReference>
<dbReference type="NCBIfam" id="TIGR01826">
    <property type="entry name" value="CofD_related"/>
    <property type="match status" value="1"/>
</dbReference>
<dbReference type="RefSeq" id="WP_007317537.1">
    <property type="nucleotide sequence ID" value="NZ_BAEH01000049.1"/>
</dbReference>
<dbReference type="Gene3D" id="3.40.50.10680">
    <property type="entry name" value="CofD-like domains"/>
    <property type="match status" value="1"/>
</dbReference>
<keyword evidence="4" id="KW-1185">Reference proteome</keyword>
<evidence type="ECO:0000256" key="2">
    <source>
        <dbReference type="HAMAP-Rule" id="MF_00973"/>
    </source>
</evidence>
<dbReference type="Proteomes" id="UP000035034">
    <property type="component" value="Unassembled WGS sequence"/>
</dbReference>
<dbReference type="GO" id="GO:0008360">
    <property type="term" value="P:regulation of cell shape"/>
    <property type="evidence" value="ECO:0007669"/>
    <property type="project" value="UniProtKB-UniRule"/>
</dbReference>
<evidence type="ECO:0000313" key="3">
    <source>
        <dbReference type="EMBL" id="GAB18200.1"/>
    </source>
</evidence>
<dbReference type="EMBL" id="BAEH01000049">
    <property type="protein sequence ID" value="GAB18200.1"/>
    <property type="molecule type" value="Genomic_DNA"/>
</dbReference>
<dbReference type="STRING" id="1077974.GOEFS_049_00210"/>
<gene>
    <name evidence="3" type="ORF">GOEFS_049_00210</name>
</gene>
<dbReference type="AlphaFoldDB" id="H0QZE9"/>
<comment type="caution">
    <text evidence="3">The sequence shown here is derived from an EMBL/GenBank/DDBJ whole genome shotgun (WGS) entry which is preliminary data.</text>
</comment>
<evidence type="ECO:0000313" key="4">
    <source>
        <dbReference type="Proteomes" id="UP000035034"/>
    </source>
</evidence>
<dbReference type="GO" id="GO:0005737">
    <property type="term" value="C:cytoplasm"/>
    <property type="evidence" value="ECO:0007669"/>
    <property type="project" value="UniProtKB-SubCell"/>
</dbReference>
<reference evidence="3 4" key="1">
    <citation type="submission" date="2011-12" db="EMBL/GenBank/DDBJ databases">
        <title>Whole genome shotgun sequence of Gordonia effusa NBRC 100432.</title>
        <authorList>
            <person name="Yoshida I."/>
            <person name="Takarada H."/>
            <person name="Hosoyama A."/>
            <person name="Tsuchikane K."/>
            <person name="Katsumata H."/>
            <person name="Yamazaki S."/>
            <person name="Fujita N."/>
        </authorList>
    </citation>
    <scope>NUCLEOTIDE SEQUENCE [LARGE SCALE GENOMIC DNA]</scope>
    <source>
        <strain evidence="3 4">NBRC 100432</strain>
    </source>
</reference>
<protein>
    <recommendedName>
        <fullName evidence="2">Putative gluconeogenesis factor</fullName>
    </recommendedName>
</protein>
<dbReference type="PANTHER" id="PTHR30135:SF3">
    <property type="entry name" value="GLUCONEOGENESIS FACTOR-RELATED"/>
    <property type="match status" value="1"/>
</dbReference>
<accession>H0QZE9</accession>
<dbReference type="InterPro" id="IPR002882">
    <property type="entry name" value="CofD"/>
</dbReference>
<dbReference type="InterPro" id="IPR038136">
    <property type="entry name" value="CofD-like_dom_sf"/>
</dbReference>
<proteinExistence type="inferred from homology"/>